<evidence type="ECO:0000259" key="3">
    <source>
        <dbReference type="Pfam" id="PF20454"/>
    </source>
</evidence>
<feature type="region of interest" description="Disordered" evidence="1">
    <location>
        <begin position="1"/>
        <end position="104"/>
    </location>
</feature>
<dbReference type="Pfam" id="PF20454">
    <property type="entry name" value="GpA_nuclease"/>
    <property type="match status" value="1"/>
</dbReference>
<dbReference type="GO" id="GO:0016887">
    <property type="term" value="F:ATP hydrolysis activity"/>
    <property type="evidence" value="ECO:0007669"/>
    <property type="project" value="InterPro"/>
</dbReference>
<comment type="caution">
    <text evidence="4">The sequence shown here is derived from an EMBL/GenBank/DDBJ whole genome shotgun (WGS) entry which is preliminary data.</text>
</comment>
<feature type="compositionally biased region" description="Basic residues" evidence="1">
    <location>
        <begin position="779"/>
        <end position="789"/>
    </location>
</feature>
<proteinExistence type="predicted"/>
<dbReference type="Gene3D" id="3.40.50.300">
    <property type="entry name" value="P-loop containing nucleotide triphosphate hydrolases"/>
    <property type="match status" value="1"/>
</dbReference>
<feature type="compositionally biased region" description="Basic residues" evidence="1">
    <location>
        <begin position="45"/>
        <end position="56"/>
    </location>
</feature>
<dbReference type="GO" id="GO:0004519">
    <property type="term" value="F:endonuclease activity"/>
    <property type="evidence" value="ECO:0007669"/>
    <property type="project" value="InterPro"/>
</dbReference>
<feature type="region of interest" description="Disordered" evidence="1">
    <location>
        <begin position="745"/>
        <end position="800"/>
    </location>
</feature>
<evidence type="ECO:0000259" key="2">
    <source>
        <dbReference type="Pfam" id="PF05876"/>
    </source>
</evidence>
<dbReference type="InterPro" id="IPR027417">
    <property type="entry name" value="P-loop_NTPase"/>
</dbReference>
<dbReference type="InterPro" id="IPR046454">
    <property type="entry name" value="GpA_endonuclease"/>
</dbReference>
<dbReference type="Pfam" id="PF05876">
    <property type="entry name" value="GpA_ATPase"/>
    <property type="match status" value="1"/>
</dbReference>
<feature type="compositionally biased region" description="Basic and acidic residues" evidence="1">
    <location>
        <begin position="28"/>
        <end position="37"/>
    </location>
</feature>
<dbReference type="AlphaFoldDB" id="A0A3D4V590"/>
<dbReference type="Proteomes" id="UP000264071">
    <property type="component" value="Unassembled WGS sequence"/>
</dbReference>
<sequence length="800" mass="90014">MVDRARAQPRPREGQGSVPSRHRARTRHRDEAREAAQRKAGSAAPRRHGEHSARRRNAIECHHHTNARSRSGHDHRATRQGIGPGGTATDRREPARGSAIARGVDAAGAPPARALRLMLLSLERLQEATISAYLDVAAIMGEAFAQRELLGLAKWAETYYRLPPDSAVQGLFRFARSPYLREPAQMLQDPRVKQVVVAKGSQLFFTTLAQIWKGWTMDEDPASMICVWPSEGLLKRYVITRINPMLEDVIPLRKIFTRSGLRDSDDSFKYKGFPGGGISFVTGRSSSQLKSMTAQRMHVSELDELEPDVKGQGDPLDQARRALRTHPRGKEYLECTPTIAGRSRVWQELKLSSWRELHLMCPGENCNYPQVLRWREGQEDGDNEGAGRFNFVYELDTAGRIVPESTRYVCVKCGMKIEHKWKRAMVTEGNWVPRYPDRIAFQGYHLSALYSLAEGYDWDVCAQMCVNGLTDPAKQKVAINTILALPYEEKEASGNPRGMQARAHEYGVEIPFGVVLITISVDVQIDRVEYQVMGFGAGLEWWLIEWGRLEGDPGKGRPGRAPVWTELEDVLNRDWVDADGVCYDPKAIAIDAGYLQEHVRAFCARFTTKDGVRPIHTMGRAGRARPLLEKPKAETTRRRRRARKPSYIIGTDTMNDLLYARFRIEQPGPGYLHTPTDRDIDQAWYDQIYNESLQEVVERGLRVKKWLPVNEDAPNEAIDLTRGCYAALVSLGQKVMLQLETMRPPSPTAAVKPRGVVSSTEPLPEATIEPEEVPVAPKRAARIARRRPRGPSGMISEAVE</sequence>
<dbReference type="InterPro" id="IPR046453">
    <property type="entry name" value="GpA_ATPase"/>
</dbReference>
<evidence type="ECO:0008006" key="6">
    <source>
        <dbReference type="Google" id="ProtNLM"/>
    </source>
</evidence>
<reference evidence="4 5" key="1">
    <citation type="journal article" date="2018" name="Nat. Biotechnol.">
        <title>A standardized bacterial taxonomy based on genome phylogeny substantially revises the tree of life.</title>
        <authorList>
            <person name="Parks D.H."/>
            <person name="Chuvochina M."/>
            <person name="Waite D.W."/>
            <person name="Rinke C."/>
            <person name="Skarshewski A."/>
            <person name="Chaumeil P.A."/>
            <person name="Hugenholtz P."/>
        </authorList>
    </citation>
    <scope>NUCLEOTIDE SEQUENCE [LARGE SCALE GENOMIC DNA]</scope>
    <source>
        <strain evidence="4">UBA8844</strain>
    </source>
</reference>
<protein>
    <recommendedName>
        <fullName evidence="6">Phage terminase large subunit family protein</fullName>
    </recommendedName>
</protein>
<evidence type="ECO:0000313" key="5">
    <source>
        <dbReference type="Proteomes" id="UP000264071"/>
    </source>
</evidence>
<evidence type="ECO:0000313" key="4">
    <source>
        <dbReference type="EMBL" id="HCT55922.1"/>
    </source>
</evidence>
<organism evidence="4 5">
    <name type="scientific">Gemmatimonas aurantiaca</name>
    <dbReference type="NCBI Taxonomy" id="173480"/>
    <lineage>
        <taxon>Bacteria</taxon>
        <taxon>Pseudomonadati</taxon>
        <taxon>Gemmatimonadota</taxon>
        <taxon>Gemmatimonadia</taxon>
        <taxon>Gemmatimonadales</taxon>
        <taxon>Gemmatimonadaceae</taxon>
        <taxon>Gemmatimonas</taxon>
    </lineage>
</organism>
<feature type="domain" description="Terminase large subunit GpA endonuclease" evidence="3">
    <location>
        <begin position="442"/>
        <end position="732"/>
    </location>
</feature>
<dbReference type="EMBL" id="DPIY01000002">
    <property type="protein sequence ID" value="HCT55922.1"/>
    <property type="molecule type" value="Genomic_DNA"/>
</dbReference>
<evidence type="ECO:0000256" key="1">
    <source>
        <dbReference type="SAM" id="MobiDB-lite"/>
    </source>
</evidence>
<name>A0A3D4V590_9BACT</name>
<gene>
    <name evidence="4" type="ORF">DGD08_01775</name>
</gene>
<accession>A0A3D4V590</accession>
<feature type="domain" description="Phage terminase large subunit GpA ATPase" evidence="2">
    <location>
        <begin position="166"/>
        <end position="431"/>
    </location>
</feature>
<feature type="compositionally biased region" description="Basic and acidic residues" evidence="1">
    <location>
        <begin position="1"/>
        <end position="13"/>
    </location>
</feature>